<sequence length="218" mass="24679">MNFEQARFNMVEQQIRPWDVLDQRVLDVIEQTPRELFVPQNYRNIAYADLEIPLGHGESMMAPKVEGRMLQALEISPADVCLEVGTGSGYVTCCMAKLGAHVDSVEIHDDFKTSAMKHLEQTGILNVALSQGDAAKGWTTQRERYDVIAVTGSLPEYRDCFERQLNPGGRLFVVVGDAPVMEAWRVTRLGENEFVREKLFETCLKPLVGTERKPVFRF</sequence>
<dbReference type="Gene3D" id="3.40.50.150">
    <property type="entry name" value="Vaccinia Virus protein VP39"/>
    <property type="match status" value="1"/>
</dbReference>
<dbReference type="AlphaFoldDB" id="A0A1V3NE80"/>
<dbReference type="GO" id="GO:0032259">
    <property type="term" value="P:methylation"/>
    <property type="evidence" value="ECO:0007669"/>
    <property type="project" value="UniProtKB-KW"/>
</dbReference>
<evidence type="ECO:0000256" key="3">
    <source>
        <dbReference type="ARBA" id="ARBA00030757"/>
    </source>
</evidence>
<organism evidence="4 5">
    <name type="scientific">Thioalkalivibrio denitrificans</name>
    <dbReference type="NCBI Taxonomy" id="108003"/>
    <lineage>
        <taxon>Bacteria</taxon>
        <taxon>Pseudomonadati</taxon>
        <taxon>Pseudomonadota</taxon>
        <taxon>Gammaproteobacteria</taxon>
        <taxon>Chromatiales</taxon>
        <taxon>Ectothiorhodospiraceae</taxon>
        <taxon>Thioalkalivibrio</taxon>
    </lineage>
</organism>
<proteinExistence type="inferred from homology"/>
<dbReference type="SUPFAM" id="SSF53335">
    <property type="entry name" value="S-adenosyl-L-methionine-dependent methyltransferases"/>
    <property type="match status" value="1"/>
</dbReference>
<dbReference type="EMBL" id="MVBK01000065">
    <property type="protein sequence ID" value="OOG23409.1"/>
    <property type="molecule type" value="Genomic_DNA"/>
</dbReference>
<dbReference type="CDD" id="cd02440">
    <property type="entry name" value="AdoMet_MTases"/>
    <property type="match status" value="1"/>
</dbReference>
<name>A0A1V3NE80_9GAMM</name>
<keyword evidence="5" id="KW-1185">Reference proteome</keyword>
<dbReference type="PANTHER" id="PTHR11579:SF18">
    <property type="entry name" value="PROTEIN-L-ISOASPARTATE O-METHYLTRANSFERASE"/>
    <property type="match status" value="1"/>
</dbReference>
<gene>
    <name evidence="4" type="ORF">B1C78_11345</name>
</gene>
<keyword evidence="4" id="KW-0808">Transferase</keyword>
<evidence type="ECO:0000313" key="5">
    <source>
        <dbReference type="Proteomes" id="UP000189462"/>
    </source>
</evidence>
<dbReference type="Pfam" id="PF01135">
    <property type="entry name" value="PCMT"/>
    <property type="match status" value="1"/>
</dbReference>
<evidence type="ECO:0000256" key="2">
    <source>
        <dbReference type="ARBA" id="ARBA00013346"/>
    </source>
</evidence>
<keyword evidence="4" id="KW-0489">Methyltransferase</keyword>
<dbReference type="STRING" id="108003.B1C78_11345"/>
<protein>
    <recommendedName>
        <fullName evidence="2">Protein-L-isoaspartate O-methyltransferase</fullName>
    </recommendedName>
    <alternativeName>
        <fullName evidence="3">Protein L-isoaspartyl methyltransferase</fullName>
    </alternativeName>
</protein>
<dbReference type="Proteomes" id="UP000189462">
    <property type="component" value="Unassembled WGS sequence"/>
</dbReference>
<accession>A0A1V3NE80</accession>
<dbReference type="GO" id="GO:0004719">
    <property type="term" value="F:protein-L-isoaspartate (D-aspartate) O-methyltransferase activity"/>
    <property type="evidence" value="ECO:0007669"/>
    <property type="project" value="InterPro"/>
</dbReference>
<evidence type="ECO:0000313" key="4">
    <source>
        <dbReference type="EMBL" id="OOG23409.1"/>
    </source>
</evidence>
<dbReference type="InterPro" id="IPR029063">
    <property type="entry name" value="SAM-dependent_MTases_sf"/>
</dbReference>
<dbReference type="PANTHER" id="PTHR11579">
    <property type="entry name" value="PROTEIN-L-ISOASPARTATE O-METHYLTRANSFERASE"/>
    <property type="match status" value="1"/>
</dbReference>
<comment type="caution">
    <text evidence="4">The sequence shown here is derived from an EMBL/GenBank/DDBJ whole genome shotgun (WGS) entry which is preliminary data.</text>
</comment>
<dbReference type="InterPro" id="IPR000682">
    <property type="entry name" value="PCMT"/>
</dbReference>
<dbReference type="RefSeq" id="WP_077279273.1">
    <property type="nucleotide sequence ID" value="NZ_MVBK01000065.1"/>
</dbReference>
<reference evidence="4 5" key="1">
    <citation type="submission" date="2017-02" db="EMBL/GenBank/DDBJ databases">
        <title>Genomic diversity within the haloalkaliphilic genus Thioalkalivibrio.</title>
        <authorList>
            <person name="Ahn A.-C."/>
            <person name="Meier-Kolthoff J."/>
            <person name="Overmars L."/>
            <person name="Richter M."/>
            <person name="Woyke T."/>
            <person name="Sorokin D.Y."/>
            <person name="Muyzer G."/>
        </authorList>
    </citation>
    <scope>NUCLEOTIDE SEQUENCE [LARGE SCALE GENOMIC DNA]</scope>
    <source>
        <strain evidence="4 5">ALJD</strain>
    </source>
</reference>
<dbReference type="GO" id="GO:0005737">
    <property type="term" value="C:cytoplasm"/>
    <property type="evidence" value="ECO:0007669"/>
    <property type="project" value="TreeGrafter"/>
</dbReference>
<evidence type="ECO:0000256" key="1">
    <source>
        <dbReference type="ARBA" id="ARBA00005369"/>
    </source>
</evidence>
<dbReference type="OrthoDB" id="9810066at2"/>
<comment type="similarity">
    <text evidence="1">Belongs to the methyltransferase superfamily. L-isoaspartyl/D-aspartyl protein methyltransferase family.</text>
</comment>